<proteinExistence type="predicted"/>
<dbReference type="AlphaFoldDB" id="U4KZD9"/>
<reference evidence="1 2" key="1">
    <citation type="journal article" date="2013" name="PLoS Genet.">
        <title>The genome and development-dependent transcriptomes of Pyronema confluens: a window into fungal evolution.</title>
        <authorList>
            <person name="Traeger S."/>
            <person name="Altegoer F."/>
            <person name="Freitag M."/>
            <person name="Gabaldon T."/>
            <person name="Kempken F."/>
            <person name="Kumar A."/>
            <person name="Marcet-Houben M."/>
            <person name="Poggeler S."/>
            <person name="Stajich J.E."/>
            <person name="Nowrousian M."/>
        </authorList>
    </citation>
    <scope>NUCLEOTIDE SEQUENCE [LARGE SCALE GENOMIC DNA]</scope>
    <source>
        <strain evidence="2">CBS 100304</strain>
        <tissue evidence="1">Vegetative mycelium</tissue>
    </source>
</reference>
<gene>
    <name evidence="1" type="ORF">PCON_07144</name>
</gene>
<name>U4KZD9_PYROM</name>
<dbReference type="Proteomes" id="UP000018144">
    <property type="component" value="Unassembled WGS sequence"/>
</dbReference>
<dbReference type="EMBL" id="HF935356">
    <property type="protein sequence ID" value="CCX07555.1"/>
    <property type="molecule type" value="Genomic_DNA"/>
</dbReference>
<keyword evidence="2" id="KW-1185">Reference proteome</keyword>
<protein>
    <submittedName>
        <fullName evidence="1">Uncharacterized protein</fullName>
    </submittedName>
</protein>
<sequence>MLSSSLSTSCEAYAESDTVESVITFGITVKSRVPVRTLPQLFLGHHETMNHSLVRNI</sequence>
<organism evidence="1 2">
    <name type="scientific">Pyronema omphalodes (strain CBS 100304)</name>
    <name type="common">Pyronema confluens</name>
    <dbReference type="NCBI Taxonomy" id="1076935"/>
    <lineage>
        <taxon>Eukaryota</taxon>
        <taxon>Fungi</taxon>
        <taxon>Dikarya</taxon>
        <taxon>Ascomycota</taxon>
        <taxon>Pezizomycotina</taxon>
        <taxon>Pezizomycetes</taxon>
        <taxon>Pezizales</taxon>
        <taxon>Pyronemataceae</taxon>
        <taxon>Pyronema</taxon>
    </lineage>
</organism>
<evidence type="ECO:0000313" key="1">
    <source>
        <dbReference type="EMBL" id="CCX07555.1"/>
    </source>
</evidence>
<evidence type="ECO:0000313" key="2">
    <source>
        <dbReference type="Proteomes" id="UP000018144"/>
    </source>
</evidence>
<accession>U4KZD9</accession>